<proteinExistence type="predicted"/>
<evidence type="ECO:0000313" key="2">
    <source>
        <dbReference type="EMBL" id="KAF1974829.1"/>
    </source>
</evidence>
<accession>A0A6A5VEM0</accession>
<organism evidence="2 3">
    <name type="scientific">Bimuria novae-zelandiae CBS 107.79</name>
    <dbReference type="NCBI Taxonomy" id="1447943"/>
    <lineage>
        <taxon>Eukaryota</taxon>
        <taxon>Fungi</taxon>
        <taxon>Dikarya</taxon>
        <taxon>Ascomycota</taxon>
        <taxon>Pezizomycotina</taxon>
        <taxon>Dothideomycetes</taxon>
        <taxon>Pleosporomycetidae</taxon>
        <taxon>Pleosporales</taxon>
        <taxon>Massarineae</taxon>
        <taxon>Didymosphaeriaceae</taxon>
        <taxon>Bimuria</taxon>
    </lineage>
</organism>
<keyword evidence="3" id="KW-1185">Reference proteome</keyword>
<name>A0A6A5VEM0_9PLEO</name>
<evidence type="ECO:0000256" key="1">
    <source>
        <dbReference type="SAM" id="Phobius"/>
    </source>
</evidence>
<reference evidence="2" key="1">
    <citation type="journal article" date="2020" name="Stud. Mycol.">
        <title>101 Dothideomycetes genomes: a test case for predicting lifestyles and emergence of pathogens.</title>
        <authorList>
            <person name="Haridas S."/>
            <person name="Albert R."/>
            <person name="Binder M."/>
            <person name="Bloem J."/>
            <person name="Labutti K."/>
            <person name="Salamov A."/>
            <person name="Andreopoulos B."/>
            <person name="Baker S."/>
            <person name="Barry K."/>
            <person name="Bills G."/>
            <person name="Bluhm B."/>
            <person name="Cannon C."/>
            <person name="Castanera R."/>
            <person name="Culley D."/>
            <person name="Daum C."/>
            <person name="Ezra D."/>
            <person name="Gonzalez J."/>
            <person name="Henrissat B."/>
            <person name="Kuo A."/>
            <person name="Liang C."/>
            <person name="Lipzen A."/>
            <person name="Lutzoni F."/>
            <person name="Magnuson J."/>
            <person name="Mondo S."/>
            <person name="Nolan M."/>
            <person name="Ohm R."/>
            <person name="Pangilinan J."/>
            <person name="Park H.-J."/>
            <person name="Ramirez L."/>
            <person name="Alfaro M."/>
            <person name="Sun H."/>
            <person name="Tritt A."/>
            <person name="Yoshinaga Y."/>
            <person name="Zwiers L.-H."/>
            <person name="Turgeon B."/>
            <person name="Goodwin S."/>
            <person name="Spatafora J."/>
            <person name="Crous P."/>
            <person name="Grigoriev I."/>
        </authorList>
    </citation>
    <scope>NUCLEOTIDE SEQUENCE</scope>
    <source>
        <strain evidence="2">CBS 107.79</strain>
    </source>
</reference>
<keyword evidence="1" id="KW-1133">Transmembrane helix</keyword>
<dbReference type="AlphaFoldDB" id="A0A6A5VEM0"/>
<keyword evidence="1" id="KW-0472">Membrane</keyword>
<gene>
    <name evidence="2" type="ORF">BU23DRAFT_635675</name>
</gene>
<sequence length="590" mass="64790">MGFSLAFNFIIISVLCLVTVIGSIVWLAKVNLQGYHKIGFTSRVIGGKLSQGQAKAVDVVCSAVLALLLLATVNYFWFATLRVITVYESNRGTSLNATITASSMTSGTYNAFVLTRLFTSGQLKLCLFAVVLFLAAISKSALSNIIAYEAFDSPMDTHVTLEPSVGISLNGSWFDSGRYNYTPKQYAGFASQTLAMLIDLELSEPRNRLENDGGYYIGIDSTTSSVNSLPANLVDLYNIPGYRLSIDCIAKAPETLGVIQMGESSYTINVNVNMTDSATPMLFNSEIPGQTSSLTGAYNEEYPFVSFGMQGVYLGFLDSFNLTGSSNETAFGNMTYSAFNMAGMGAFPGSDGFSGTKSIISVHGLHCQIFRESGLHNLTREANQPWRRGSSQYSGEKHQFVLMISDWQKKLNYHSINGTIAGYGPPLSSSSQICQTLPNNNCTFDYKDLAENFLYAAGEVERIAFEAKGTDLDRETIDTIAYSVDATSTEQRYRITYVPAILLVAMVRIRVASIIPLVLFLMYCQTPAVKHWKVAHPLRLLVDAVDGLRHDTKTQDVHHMTDAELETWAKKVKISYVRGQTGDEMVLKAY</sequence>
<feature type="transmembrane region" description="Helical" evidence="1">
    <location>
        <begin position="6"/>
        <end position="28"/>
    </location>
</feature>
<feature type="transmembrane region" description="Helical" evidence="1">
    <location>
        <begin position="125"/>
        <end position="148"/>
    </location>
</feature>
<feature type="transmembrane region" description="Helical" evidence="1">
    <location>
        <begin position="56"/>
        <end position="77"/>
    </location>
</feature>
<evidence type="ECO:0000313" key="3">
    <source>
        <dbReference type="Proteomes" id="UP000800036"/>
    </source>
</evidence>
<protein>
    <submittedName>
        <fullName evidence="2">Uncharacterized protein</fullName>
    </submittedName>
</protein>
<dbReference type="Proteomes" id="UP000800036">
    <property type="component" value="Unassembled WGS sequence"/>
</dbReference>
<dbReference type="OrthoDB" id="3792378at2759"/>
<keyword evidence="1" id="KW-0812">Transmembrane</keyword>
<dbReference type="EMBL" id="ML976673">
    <property type="protein sequence ID" value="KAF1974829.1"/>
    <property type="molecule type" value="Genomic_DNA"/>
</dbReference>